<keyword evidence="3" id="KW-1185">Reference proteome</keyword>
<accession>A0A1H2RSF1</accession>
<sequence length="67" mass="7027">MPDCRAALPAPPDNTSVIAPAPSRLAATPERAAAHRFPKRRHPADIAAAAPDMTARESLPHTAHKGT</sequence>
<dbReference type="AlphaFoldDB" id="A0A1H2RSF1"/>
<name>A0A1H2RSF1_THIRO</name>
<protein>
    <submittedName>
        <fullName evidence="2">Uncharacterized protein</fullName>
    </submittedName>
</protein>
<evidence type="ECO:0000256" key="1">
    <source>
        <dbReference type="SAM" id="MobiDB-lite"/>
    </source>
</evidence>
<proteinExistence type="predicted"/>
<evidence type="ECO:0000313" key="2">
    <source>
        <dbReference type="EMBL" id="SDW22208.1"/>
    </source>
</evidence>
<feature type="region of interest" description="Disordered" evidence="1">
    <location>
        <begin position="1"/>
        <end position="44"/>
    </location>
</feature>
<reference evidence="3" key="1">
    <citation type="submission" date="2016-10" db="EMBL/GenBank/DDBJ databases">
        <authorList>
            <person name="Varghese N."/>
            <person name="Submissions S."/>
        </authorList>
    </citation>
    <scope>NUCLEOTIDE SEQUENCE [LARGE SCALE GENOMIC DNA]</scope>
    <source>
        <strain evidence="3">DSM 217</strain>
    </source>
</reference>
<dbReference type="EMBL" id="FNNZ01000002">
    <property type="protein sequence ID" value="SDW22208.1"/>
    <property type="molecule type" value="Genomic_DNA"/>
</dbReference>
<evidence type="ECO:0000313" key="3">
    <source>
        <dbReference type="Proteomes" id="UP000198816"/>
    </source>
</evidence>
<gene>
    <name evidence="2" type="ORF">SAMN05421783_102151</name>
</gene>
<dbReference type="Proteomes" id="UP000198816">
    <property type="component" value="Unassembled WGS sequence"/>
</dbReference>
<organism evidence="2 3">
    <name type="scientific">Thiocapsa roseopersicina</name>
    <dbReference type="NCBI Taxonomy" id="1058"/>
    <lineage>
        <taxon>Bacteria</taxon>
        <taxon>Pseudomonadati</taxon>
        <taxon>Pseudomonadota</taxon>
        <taxon>Gammaproteobacteria</taxon>
        <taxon>Chromatiales</taxon>
        <taxon>Chromatiaceae</taxon>
        <taxon>Thiocapsa</taxon>
    </lineage>
</organism>